<reference evidence="3" key="1">
    <citation type="journal article" date="2020" name="Stud. Mycol.">
        <title>101 Dothideomycetes genomes: a test case for predicting lifestyles and emergence of pathogens.</title>
        <authorList>
            <person name="Haridas S."/>
            <person name="Albert R."/>
            <person name="Binder M."/>
            <person name="Bloem J."/>
            <person name="Labutti K."/>
            <person name="Salamov A."/>
            <person name="Andreopoulos B."/>
            <person name="Baker S."/>
            <person name="Barry K."/>
            <person name="Bills G."/>
            <person name="Bluhm B."/>
            <person name="Cannon C."/>
            <person name="Castanera R."/>
            <person name="Culley D."/>
            <person name="Daum C."/>
            <person name="Ezra D."/>
            <person name="Gonzalez J."/>
            <person name="Henrissat B."/>
            <person name="Kuo A."/>
            <person name="Liang C."/>
            <person name="Lipzen A."/>
            <person name="Lutzoni F."/>
            <person name="Magnuson J."/>
            <person name="Mondo S."/>
            <person name="Nolan M."/>
            <person name="Ohm R."/>
            <person name="Pangilinan J."/>
            <person name="Park H.-J."/>
            <person name="Ramirez L."/>
            <person name="Alfaro M."/>
            <person name="Sun H."/>
            <person name="Tritt A."/>
            <person name="Yoshinaga Y."/>
            <person name="Zwiers L.-H."/>
            <person name="Turgeon B."/>
            <person name="Goodwin S."/>
            <person name="Spatafora J."/>
            <person name="Crous P."/>
            <person name="Grigoriev I."/>
        </authorList>
    </citation>
    <scope>NUCLEOTIDE SEQUENCE</scope>
    <source>
        <strain evidence="3">CBS 115976</strain>
    </source>
</reference>
<dbReference type="Proteomes" id="UP000799302">
    <property type="component" value="Unassembled WGS sequence"/>
</dbReference>
<comment type="similarity">
    <text evidence="1">Belongs to the TEC1 family.</text>
</comment>
<evidence type="ECO:0000313" key="4">
    <source>
        <dbReference type="Proteomes" id="UP000799302"/>
    </source>
</evidence>
<dbReference type="OrthoDB" id="10006572at2759"/>
<dbReference type="InterPro" id="IPR000818">
    <property type="entry name" value="TEA/ATTS_dom"/>
</dbReference>
<evidence type="ECO:0000256" key="1">
    <source>
        <dbReference type="ARBA" id="ARBA00008421"/>
    </source>
</evidence>
<organism evidence="3 4">
    <name type="scientific">Microthyrium microscopicum</name>
    <dbReference type="NCBI Taxonomy" id="703497"/>
    <lineage>
        <taxon>Eukaryota</taxon>
        <taxon>Fungi</taxon>
        <taxon>Dikarya</taxon>
        <taxon>Ascomycota</taxon>
        <taxon>Pezizomycotina</taxon>
        <taxon>Dothideomycetes</taxon>
        <taxon>Dothideomycetes incertae sedis</taxon>
        <taxon>Microthyriales</taxon>
        <taxon>Microthyriaceae</taxon>
        <taxon>Microthyrium</taxon>
    </lineage>
</organism>
<dbReference type="InterPro" id="IPR038096">
    <property type="entry name" value="TEA/ATTS_sf"/>
</dbReference>
<dbReference type="GO" id="GO:0003700">
    <property type="term" value="F:DNA-binding transcription factor activity"/>
    <property type="evidence" value="ECO:0007669"/>
    <property type="project" value="InterPro"/>
</dbReference>
<accession>A0A6A6U3S3</accession>
<dbReference type="EMBL" id="MU004238">
    <property type="protein sequence ID" value="KAF2666792.1"/>
    <property type="molecule type" value="Genomic_DNA"/>
</dbReference>
<sequence length="55" mass="6464">MRRPDDLKKPPQRGRNELIAEIIVKWTGEIKCTRKKVSSHIQVLQNYIAMDSRSK</sequence>
<name>A0A6A6U3S3_9PEZI</name>
<protein>
    <recommendedName>
        <fullName evidence="2">TEA domain-containing protein</fullName>
    </recommendedName>
</protein>
<dbReference type="Gene3D" id="6.10.20.40">
    <property type="entry name" value="TEA/ATTS domain"/>
    <property type="match status" value="1"/>
</dbReference>
<evidence type="ECO:0000259" key="2">
    <source>
        <dbReference type="Pfam" id="PF01285"/>
    </source>
</evidence>
<dbReference type="Pfam" id="PF01285">
    <property type="entry name" value="TEA"/>
    <property type="match status" value="1"/>
</dbReference>
<gene>
    <name evidence="3" type="ORF">BT63DRAFT_318753</name>
</gene>
<dbReference type="AlphaFoldDB" id="A0A6A6U3S3"/>
<proteinExistence type="inferred from homology"/>
<evidence type="ECO:0000313" key="3">
    <source>
        <dbReference type="EMBL" id="KAF2666792.1"/>
    </source>
</evidence>
<feature type="domain" description="TEA" evidence="2">
    <location>
        <begin position="12"/>
        <end position="46"/>
    </location>
</feature>
<keyword evidence="4" id="KW-1185">Reference proteome</keyword>